<evidence type="ECO:0000313" key="2">
    <source>
        <dbReference type="Proteomes" id="UP000276526"/>
    </source>
</evidence>
<dbReference type="InterPro" id="IPR006311">
    <property type="entry name" value="TAT_signal"/>
</dbReference>
<dbReference type="PROSITE" id="PS51318">
    <property type="entry name" value="TAT"/>
    <property type="match status" value="1"/>
</dbReference>
<dbReference type="Pfam" id="PF11209">
    <property type="entry name" value="LmeA"/>
    <property type="match status" value="1"/>
</dbReference>
<accession>A0A3R8QF79</accession>
<comment type="caution">
    <text evidence="1">The sequence shown here is derived from an EMBL/GenBank/DDBJ whole genome shotgun (WGS) entry which is preliminary data.</text>
</comment>
<sequence>MTPRRRRLLTALGVVVAVLLAATVADALVAARAEHRISERIYRDAHLASPPAVEVTGFPYLGAVLSHEVPSVSVQANDVDVPGFGLVSVTSSAQKVTLPTDAVVSGSFTDAPARKVFTSLRLDGVAVGRRMGVNDLLIQAKDDISPQGGWETEAVFEGTPRGFSEPAAVEMRLRIREGDVHIVPTRVIRAPRETGPRAPSVDGADLDPALTRQIMDTFRLDIPGSSFPLRSRPSRIYTSGGSVTVETEQLYTRVSVSDLAPRGRDLTEDETPGL</sequence>
<dbReference type="AlphaFoldDB" id="A0A3R8QF79"/>
<dbReference type="RefSeq" id="WP_125206967.1">
    <property type="nucleotide sequence ID" value="NZ_PQNK01000003.1"/>
</dbReference>
<name>A0A3R8QF79_9CORY</name>
<gene>
    <name evidence="1" type="ORF">CXF48_02235</name>
</gene>
<protein>
    <submittedName>
        <fullName evidence="1">DUF2993 domain-containing protein</fullName>
    </submittedName>
</protein>
<dbReference type="InterPro" id="IPR021373">
    <property type="entry name" value="DUF2993"/>
</dbReference>
<dbReference type="Proteomes" id="UP000276526">
    <property type="component" value="Unassembled WGS sequence"/>
</dbReference>
<proteinExistence type="predicted"/>
<dbReference type="EMBL" id="PQNK01000003">
    <property type="protein sequence ID" value="RRO87378.1"/>
    <property type="molecule type" value="Genomic_DNA"/>
</dbReference>
<reference evidence="1 2" key="1">
    <citation type="submission" date="2018-01" db="EMBL/GenBank/DDBJ databases">
        <title>Twenty Corynebacterium bovis Genomes.</title>
        <authorList>
            <person name="Gulvik C.A."/>
        </authorList>
    </citation>
    <scope>NUCLEOTIDE SEQUENCE [LARGE SCALE GENOMIC DNA]</scope>
    <source>
        <strain evidence="1 2">F6900</strain>
    </source>
</reference>
<evidence type="ECO:0000313" key="1">
    <source>
        <dbReference type="EMBL" id="RRO87378.1"/>
    </source>
</evidence>
<organism evidence="1 2">
    <name type="scientific">Corynebacterium bovis</name>
    <dbReference type="NCBI Taxonomy" id="36808"/>
    <lineage>
        <taxon>Bacteria</taxon>
        <taxon>Bacillati</taxon>
        <taxon>Actinomycetota</taxon>
        <taxon>Actinomycetes</taxon>
        <taxon>Mycobacteriales</taxon>
        <taxon>Corynebacteriaceae</taxon>
        <taxon>Corynebacterium</taxon>
    </lineage>
</organism>